<dbReference type="CDD" id="cd23659">
    <property type="entry name" value="USP_At3g01520-like"/>
    <property type="match status" value="1"/>
</dbReference>
<organism evidence="2 3">
    <name type="scientific">Elaeis guineensis var. tenera</name>
    <name type="common">Oil palm</name>
    <dbReference type="NCBI Taxonomy" id="51953"/>
    <lineage>
        <taxon>Eukaryota</taxon>
        <taxon>Viridiplantae</taxon>
        <taxon>Streptophyta</taxon>
        <taxon>Embryophyta</taxon>
        <taxon>Tracheophyta</taxon>
        <taxon>Spermatophyta</taxon>
        <taxon>Magnoliopsida</taxon>
        <taxon>Liliopsida</taxon>
        <taxon>Arecaceae</taxon>
        <taxon>Arecoideae</taxon>
        <taxon>Cocoseae</taxon>
        <taxon>Elaeidinae</taxon>
        <taxon>Elaeis</taxon>
    </lineage>
</organism>
<name>A0A6I9QIT5_ELAGV</name>
<evidence type="ECO:0000313" key="2">
    <source>
        <dbReference type="Proteomes" id="UP000504607"/>
    </source>
</evidence>
<reference evidence="3" key="1">
    <citation type="submission" date="2025-08" db="UniProtKB">
        <authorList>
            <consortium name="RefSeq"/>
        </authorList>
    </citation>
    <scope>IDENTIFICATION</scope>
</reference>
<sequence length="121" mass="13399">KKSSIATHLQLAYRTLFFHTLFSLSIVENDLKKIAVLVMEKAKEICEKRSLTDFEAVATEGDARNALCDAVEKRYADMLIMGSHGYGSFKRAILGSVSDYCAHHAPCSVLIVKKPKANANH</sequence>
<dbReference type="PRINTS" id="PR01438">
    <property type="entry name" value="UNVRSLSTRESS"/>
</dbReference>
<feature type="domain" description="UspA" evidence="1">
    <location>
        <begin position="43"/>
        <end position="113"/>
    </location>
</feature>
<dbReference type="OrthoDB" id="1644661at2759"/>
<dbReference type="InParanoid" id="A0A6I9QIT5"/>
<protein>
    <submittedName>
        <fullName evidence="3">Uncharacterized protein LOC105035428</fullName>
    </submittedName>
</protein>
<dbReference type="PANTHER" id="PTHR46553:SF3">
    <property type="entry name" value="ADENINE NUCLEOTIDE ALPHA HYDROLASES-LIKE SUPERFAMILY PROTEIN"/>
    <property type="match status" value="1"/>
</dbReference>
<evidence type="ECO:0000313" key="3">
    <source>
        <dbReference type="RefSeq" id="XP_010909279.2"/>
    </source>
</evidence>
<keyword evidence="2" id="KW-1185">Reference proteome</keyword>
<dbReference type="AlphaFoldDB" id="A0A6I9QIT5"/>
<accession>A0A6I9QIT5</accession>
<proteinExistence type="predicted"/>
<dbReference type="PANTHER" id="PTHR46553">
    <property type="entry name" value="ADENINE NUCLEOTIDE ALPHA HYDROLASES-LIKE SUPERFAMILY PROTEIN"/>
    <property type="match status" value="1"/>
</dbReference>
<dbReference type="InterPro" id="IPR006015">
    <property type="entry name" value="Universal_stress_UspA"/>
</dbReference>
<dbReference type="RefSeq" id="XP_010909279.2">
    <property type="nucleotide sequence ID" value="XM_010910977.2"/>
</dbReference>
<gene>
    <name evidence="3" type="primary">LOC105035428</name>
</gene>
<dbReference type="InterPro" id="IPR014729">
    <property type="entry name" value="Rossmann-like_a/b/a_fold"/>
</dbReference>
<evidence type="ECO:0000259" key="1">
    <source>
        <dbReference type="Pfam" id="PF00582"/>
    </source>
</evidence>
<dbReference type="Proteomes" id="UP000504607">
    <property type="component" value="Unplaced"/>
</dbReference>
<dbReference type="Pfam" id="PF00582">
    <property type="entry name" value="Usp"/>
    <property type="match status" value="1"/>
</dbReference>
<feature type="non-terminal residue" evidence="3">
    <location>
        <position position="1"/>
    </location>
</feature>
<dbReference type="InterPro" id="IPR006016">
    <property type="entry name" value="UspA"/>
</dbReference>
<dbReference type="Gene3D" id="3.40.50.620">
    <property type="entry name" value="HUPs"/>
    <property type="match status" value="1"/>
</dbReference>
<dbReference type="SUPFAM" id="SSF52402">
    <property type="entry name" value="Adenine nucleotide alpha hydrolases-like"/>
    <property type="match status" value="1"/>
</dbReference>